<dbReference type="PANTHER" id="PTHR46517">
    <property type="entry name" value="FRUCTOSE-2,6-BISPHOSPHATASE TIGAR"/>
    <property type="match status" value="1"/>
</dbReference>
<dbReference type="InterPro" id="IPR029033">
    <property type="entry name" value="His_PPase_superfam"/>
</dbReference>
<dbReference type="CDD" id="cd07067">
    <property type="entry name" value="HP_PGM_like"/>
    <property type="match status" value="1"/>
</dbReference>
<evidence type="ECO:0008006" key="4">
    <source>
        <dbReference type="Google" id="ProtNLM"/>
    </source>
</evidence>
<dbReference type="PANTHER" id="PTHR46517:SF1">
    <property type="entry name" value="FRUCTOSE-2,6-BISPHOSPHATASE TIGAR"/>
    <property type="match status" value="1"/>
</dbReference>
<evidence type="ECO:0000313" key="2">
    <source>
        <dbReference type="EMBL" id="KAL0959994.1"/>
    </source>
</evidence>
<accession>A0ABR3JWK4</accession>
<dbReference type="EMBL" id="JASNQZ010000002">
    <property type="protein sequence ID" value="KAL0959994.1"/>
    <property type="molecule type" value="Genomic_DNA"/>
</dbReference>
<keyword evidence="3" id="KW-1185">Reference proteome</keyword>
<name>A0ABR3JWK4_9AGAR</name>
<dbReference type="InterPro" id="IPR051695">
    <property type="entry name" value="Phosphoglycerate_Mutase"/>
</dbReference>
<reference evidence="3" key="1">
    <citation type="submission" date="2024-06" db="EMBL/GenBank/DDBJ databases">
        <title>Multi-omics analyses provide insights into the biosynthesis of the anticancer antibiotic pleurotin in Hohenbuehelia grisea.</title>
        <authorList>
            <person name="Weaver J.A."/>
            <person name="Alberti F."/>
        </authorList>
    </citation>
    <scope>NUCLEOTIDE SEQUENCE [LARGE SCALE GENOMIC DNA]</scope>
    <source>
        <strain evidence="3">T-177</strain>
    </source>
</reference>
<dbReference type="SMART" id="SM00855">
    <property type="entry name" value="PGAM"/>
    <property type="match status" value="1"/>
</dbReference>
<dbReference type="Proteomes" id="UP001556367">
    <property type="component" value="Unassembled WGS sequence"/>
</dbReference>
<dbReference type="Pfam" id="PF00300">
    <property type="entry name" value="His_Phos_1"/>
    <property type="match status" value="1"/>
</dbReference>
<keyword evidence="1" id="KW-0378">Hydrolase</keyword>
<protein>
    <recommendedName>
        <fullName evidence="4">Phosphoglycerate mutase-like protein</fullName>
    </recommendedName>
</protein>
<evidence type="ECO:0000313" key="3">
    <source>
        <dbReference type="Proteomes" id="UP001556367"/>
    </source>
</evidence>
<sequence>MITITFVRHGESLDNTKGIWAGWKDAALSALGEKQAQALGKAMAKTHFDAVYASPLNRAHQTAQALYSALESPPAPIIINPDLREQHFGDAEGGKWTLEPIPGKTLEEMYAMKVFLTLRGRQAKFPNGESLDDLAHRAERALAGCVFPYLAEHGRESSDDAPPFHIVVVSHGLCISELIAALVRLDPDSPQDKSYTGLLNTAWTRVSISLKDSSSTTDTTQAPKLNVRILDVNNAKHLQNLDLHVEAEQEASAEAREFFGGGGKSISITNAVLVSDAASTAPPTQ</sequence>
<dbReference type="Gene3D" id="3.40.50.1240">
    <property type="entry name" value="Phosphoglycerate mutase-like"/>
    <property type="match status" value="1"/>
</dbReference>
<comment type="caution">
    <text evidence="2">The sequence shown here is derived from an EMBL/GenBank/DDBJ whole genome shotgun (WGS) entry which is preliminary data.</text>
</comment>
<dbReference type="InterPro" id="IPR013078">
    <property type="entry name" value="His_Pase_superF_clade-1"/>
</dbReference>
<proteinExistence type="predicted"/>
<evidence type="ECO:0000256" key="1">
    <source>
        <dbReference type="ARBA" id="ARBA00022801"/>
    </source>
</evidence>
<dbReference type="SUPFAM" id="SSF53254">
    <property type="entry name" value="Phosphoglycerate mutase-like"/>
    <property type="match status" value="1"/>
</dbReference>
<gene>
    <name evidence="2" type="ORF">HGRIS_011649</name>
</gene>
<organism evidence="2 3">
    <name type="scientific">Hohenbuehelia grisea</name>
    <dbReference type="NCBI Taxonomy" id="104357"/>
    <lineage>
        <taxon>Eukaryota</taxon>
        <taxon>Fungi</taxon>
        <taxon>Dikarya</taxon>
        <taxon>Basidiomycota</taxon>
        <taxon>Agaricomycotina</taxon>
        <taxon>Agaricomycetes</taxon>
        <taxon>Agaricomycetidae</taxon>
        <taxon>Agaricales</taxon>
        <taxon>Pleurotineae</taxon>
        <taxon>Pleurotaceae</taxon>
        <taxon>Hohenbuehelia</taxon>
    </lineage>
</organism>